<feature type="domain" description="Ion transport" evidence="13">
    <location>
        <begin position="20"/>
        <end position="231"/>
    </location>
</feature>
<evidence type="ECO:0000313" key="14">
    <source>
        <dbReference type="EMBL" id="SGY93573.1"/>
    </source>
</evidence>
<keyword evidence="11" id="KW-0407">Ion channel</keyword>
<dbReference type="Proteomes" id="UP000183794">
    <property type="component" value="Unassembled WGS sequence"/>
</dbReference>
<organism evidence="14 15">
    <name type="scientific">Moritella viscosa</name>
    <dbReference type="NCBI Taxonomy" id="80854"/>
    <lineage>
        <taxon>Bacteria</taxon>
        <taxon>Pseudomonadati</taxon>
        <taxon>Pseudomonadota</taxon>
        <taxon>Gammaproteobacteria</taxon>
        <taxon>Alteromonadales</taxon>
        <taxon>Moritellaceae</taxon>
        <taxon>Moritella</taxon>
    </lineage>
</organism>
<comment type="subcellular location">
    <subcellularLocation>
        <location evidence="1">Membrane</location>
        <topology evidence="1">Multi-pass membrane protein</topology>
    </subcellularLocation>
</comment>
<name>A0A1L0AX67_9GAMM</name>
<evidence type="ECO:0000256" key="1">
    <source>
        <dbReference type="ARBA" id="ARBA00004141"/>
    </source>
</evidence>
<dbReference type="InterPro" id="IPR028325">
    <property type="entry name" value="VG_K_chnl"/>
</dbReference>
<reference evidence="14 15" key="1">
    <citation type="submission" date="2016-11" db="EMBL/GenBank/DDBJ databases">
        <authorList>
            <person name="Jaros S."/>
            <person name="Januszkiewicz K."/>
            <person name="Wedrychowicz H."/>
        </authorList>
    </citation>
    <scope>NUCLEOTIDE SEQUENCE [LARGE SCALE GENOMIC DNA]</scope>
    <source>
        <strain evidence="14">NVI 5450</strain>
    </source>
</reference>
<evidence type="ECO:0000313" key="15">
    <source>
        <dbReference type="Proteomes" id="UP000183794"/>
    </source>
</evidence>
<evidence type="ECO:0000256" key="10">
    <source>
        <dbReference type="ARBA" id="ARBA00023136"/>
    </source>
</evidence>
<keyword evidence="6" id="KW-0851">Voltage-gated channel</keyword>
<evidence type="ECO:0000256" key="2">
    <source>
        <dbReference type="ARBA" id="ARBA00022448"/>
    </source>
</evidence>
<protein>
    <recommendedName>
        <fullName evidence="13">Ion transport domain-containing protein</fullName>
    </recommendedName>
</protein>
<dbReference type="AlphaFoldDB" id="A0A1L0AX67"/>
<dbReference type="Gene3D" id="1.10.287.70">
    <property type="match status" value="1"/>
</dbReference>
<feature type="transmembrane region" description="Helical" evidence="12">
    <location>
        <begin position="49"/>
        <end position="72"/>
    </location>
</feature>
<feature type="transmembrane region" description="Helical" evidence="12">
    <location>
        <begin position="79"/>
        <end position="97"/>
    </location>
</feature>
<keyword evidence="9" id="KW-0406">Ion transport</keyword>
<evidence type="ECO:0000256" key="5">
    <source>
        <dbReference type="ARBA" id="ARBA00022826"/>
    </source>
</evidence>
<evidence type="ECO:0000256" key="8">
    <source>
        <dbReference type="ARBA" id="ARBA00022989"/>
    </source>
</evidence>
<dbReference type="GO" id="GO:0001508">
    <property type="term" value="P:action potential"/>
    <property type="evidence" value="ECO:0007669"/>
    <property type="project" value="TreeGrafter"/>
</dbReference>
<sequence>MMLAMKNMIEKSDTKMGKGFDIFIQLIIVLSLVSFSVETLPSLSEGTKNILRIFEIVSVLIFTIEYILRLIFADDRFKFAFSFFGIIDLLAILPFYLSTGFDLRSLRTFRLLRLIRILKLTRYSAATQRFYRAFVIAKEELILFLFTSIIILYLASVGIYYFESQAQPEAFASVFHSMWWAVATLTTVGYGDIYPITVGGKIFTFFILIVGLGIVSIPAGLIASALSKARDMEIEEKPTQVNNDYL</sequence>
<dbReference type="GO" id="GO:0005249">
    <property type="term" value="F:voltage-gated potassium channel activity"/>
    <property type="evidence" value="ECO:0007669"/>
    <property type="project" value="InterPro"/>
</dbReference>
<evidence type="ECO:0000256" key="12">
    <source>
        <dbReference type="SAM" id="Phobius"/>
    </source>
</evidence>
<evidence type="ECO:0000256" key="11">
    <source>
        <dbReference type="ARBA" id="ARBA00023303"/>
    </source>
</evidence>
<dbReference type="SUPFAM" id="SSF81324">
    <property type="entry name" value="Voltage-gated potassium channels"/>
    <property type="match status" value="1"/>
</dbReference>
<feature type="transmembrane region" description="Helical" evidence="12">
    <location>
        <begin position="202"/>
        <end position="226"/>
    </location>
</feature>
<evidence type="ECO:0000256" key="9">
    <source>
        <dbReference type="ARBA" id="ARBA00023065"/>
    </source>
</evidence>
<keyword evidence="2" id="KW-0813">Transport</keyword>
<dbReference type="InterPro" id="IPR027359">
    <property type="entry name" value="Volt_channel_dom_sf"/>
</dbReference>
<evidence type="ECO:0000256" key="4">
    <source>
        <dbReference type="ARBA" id="ARBA00022692"/>
    </source>
</evidence>
<gene>
    <name evidence="14" type="ORF">NVI5450_1498</name>
</gene>
<dbReference type="GO" id="GO:0008076">
    <property type="term" value="C:voltage-gated potassium channel complex"/>
    <property type="evidence" value="ECO:0007669"/>
    <property type="project" value="InterPro"/>
</dbReference>
<proteinExistence type="predicted"/>
<keyword evidence="3" id="KW-0633">Potassium transport</keyword>
<evidence type="ECO:0000256" key="6">
    <source>
        <dbReference type="ARBA" id="ARBA00022882"/>
    </source>
</evidence>
<dbReference type="OrthoDB" id="9799090at2"/>
<keyword evidence="8 12" id="KW-1133">Transmembrane helix</keyword>
<dbReference type="InterPro" id="IPR005821">
    <property type="entry name" value="Ion_trans_dom"/>
</dbReference>
<dbReference type="EMBL" id="FPLD01000045">
    <property type="protein sequence ID" value="SGY93573.1"/>
    <property type="molecule type" value="Genomic_DNA"/>
</dbReference>
<evidence type="ECO:0000259" key="13">
    <source>
        <dbReference type="Pfam" id="PF00520"/>
    </source>
</evidence>
<keyword evidence="7" id="KW-0630">Potassium</keyword>
<dbReference type="Pfam" id="PF00520">
    <property type="entry name" value="Ion_trans"/>
    <property type="match status" value="1"/>
</dbReference>
<feature type="transmembrane region" description="Helical" evidence="12">
    <location>
        <begin position="174"/>
        <end position="196"/>
    </location>
</feature>
<dbReference type="PANTHER" id="PTHR11537:SF254">
    <property type="entry name" value="POTASSIUM VOLTAGE-GATED CHANNEL PROTEIN SHAB"/>
    <property type="match status" value="1"/>
</dbReference>
<dbReference type="PRINTS" id="PR00169">
    <property type="entry name" value="KCHANNEL"/>
</dbReference>
<keyword evidence="5" id="KW-0631">Potassium channel</keyword>
<keyword evidence="10 12" id="KW-0472">Membrane</keyword>
<evidence type="ECO:0000256" key="7">
    <source>
        <dbReference type="ARBA" id="ARBA00022958"/>
    </source>
</evidence>
<dbReference type="PANTHER" id="PTHR11537">
    <property type="entry name" value="VOLTAGE-GATED POTASSIUM CHANNEL"/>
    <property type="match status" value="1"/>
</dbReference>
<dbReference type="Gene3D" id="1.20.120.350">
    <property type="entry name" value="Voltage-gated potassium channels. Chain C"/>
    <property type="match status" value="1"/>
</dbReference>
<feature type="transmembrane region" description="Helical" evidence="12">
    <location>
        <begin position="141"/>
        <end position="162"/>
    </location>
</feature>
<accession>A0A1L0AX67</accession>
<feature type="transmembrane region" description="Helical" evidence="12">
    <location>
        <begin position="20"/>
        <end position="37"/>
    </location>
</feature>
<keyword evidence="4 12" id="KW-0812">Transmembrane</keyword>
<evidence type="ECO:0000256" key="3">
    <source>
        <dbReference type="ARBA" id="ARBA00022538"/>
    </source>
</evidence>